<evidence type="ECO:0000313" key="2">
    <source>
        <dbReference type="Proteomes" id="UP000646478"/>
    </source>
</evidence>
<dbReference type="EMBL" id="BMHH01000013">
    <property type="protein sequence ID" value="GGB00767.1"/>
    <property type="molecule type" value="Genomic_DNA"/>
</dbReference>
<reference evidence="1" key="2">
    <citation type="submission" date="2020-09" db="EMBL/GenBank/DDBJ databases">
        <authorList>
            <person name="Sun Q."/>
            <person name="Zhou Y."/>
        </authorList>
    </citation>
    <scope>NUCLEOTIDE SEQUENCE</scope>
    <source>
        <strain evidence="1">CGMCC 1.15082</strain>
    </source>
</reference>
<evidence type="ECO:0000313" key="1">
    <source>
        <dbReference type="EMBL" id="GGB00767.1"/>
    </source>
</evidence>
<keyword evidence="2" id="KW-1185">Reference proteome</keyword>
<name>A0A916WIL2_9HYPH</name>
<dbReference type="RefSeq" id="WP_188825114.1">
    <property type="nucleotide sequence ID" value="NZ_BMHH01000013.1"/>
</dbReference>
<reference evidence="1" key="1">
    <citation type="journal article" date="2014" name="Int. J. Syst. Evol. Microbiol.">
        <title>Complete genome sequence of Corynebacterium casei LMG S-19264T (=DSM 44701T), isolated from a smear-ripened cheese.</title>
        <authorList>
            <consortium name="US DOE Joint Genome Institute (JGI-PGF)"/>
            <person name="Walter F."/>
            <person name="Albersmeier A."/>
            <person name="Kalinowski J."/>
            <person name="Ruckert C."/>
        </authorList>
    </citation>
    <scope>NUCLEOTIDE SEQUENCE</scope>
    <source>
        <strain evidence="1">CGMCC 1.15082</strain>
    </source>
</reference>
<dbReference type="AlphaFoldDB" id="A0A916WIL2"/>
<comment type="caution">
    <text evidence="1">The sequence shown here is derived from an EMBL/GenBank/DDBJ whole genome shotgun (WGS) entry which is preliminary data.</text>
</comment>
<organism evidence="1 2">
    <name type="scientific">Brucella endophytica</name>
    <dbReference type="NCBI Taxonomy" id="1963359"/>
    <lineage>
        <taxon>Bacteria</taxon>
        <taxon>Pseudomonadati</taxon>
        <taxon>Pseudomonadota</taxon>
        <taxon>Alphaproteobacteria</taxon>
        <taxon>Hyphomicrobiales</taxon>
        <taxon>Brucellaceae</taxon>
        <taxon>Brucella/Ochrobactrum group</taxon>
        <taxon>Brucella</taxon>
    </lineage>
</organism>
<gene>
    <name evidence="1" type="ORF">GCM10011491_31190</name>
</gene>
<sequence length="141" mass="15233">MTIARINATGVYLAKPGRQIEEGEAALAFSPAGAQQPIYDRGVVSFQAYNQGGPMPTSYNRAVVNFPAPFSAPPLCYCMGIRSNGAREAAFTMQLGTSGSTAFREPAIWWQSTTTALYIYCLWTLQTVPSASFVVTYNEAS</sequence>
<dbReference type="Proteomes" id="UP000646478">
    <property type="component" value="Unassembled WGS sequence"/>
</dbReference>
<protein>
    <submittedName>
        <fullName evidence="1">Uncharacterized protein</fullName>
    </submittedName>
</protein>
<proteinExistence type="predicted"/>
<accession>A0A916WIL2</accession>